<feature type="transmembrane region" description="Helical" evidence="2">
    <location>
        <begin position="37"/>
        <end position="55"/>
    </location>
</feature>
<feature type="domain" description="DUF58" evidence="3">
    <location>
        <begin position="213"/>
        <end position="328"/>
    </location>
</feature>
<keyword evidence="2" id="KW-0812">Transmembrane</keyword>
<dbReference type="RefSeq" id="WP_095415743.1">
    <property type="nucleotide sequence ID" value="NZ_CP018477.1"/>
</dbReference>
<dbReference type="InterPro" id="IPR002881">
    <property type="entry name" value="DUF58"/>
</dbReference>
<gene>
    <name evidence="4" type="ORF">THTE_3187</name>
</gene>
<organism evidence="4 5">
    <name type="scientific">Thermogutta terrifontis</name>
    <dbReference type="NCBI Taxonomy" id="1331910"/>
    <lineage>
        <taxon>Bacteria</taxon>
        <taxon>Pseudomonadati</taxon>
        <taxon>Planctomycetota</taxon>
        <taxon>Planctomycetia</taxon>
        <taxon>Pirellulales</taxon>
        <taxon>Thermoguttaceae</taxon>
        <taxon>Thermogutta</taxon>
    </lineage>
</organism>
<proteinExistence type="predicted"/>
<evidence type="ECO:0000259" key="3">
    <source>
        <dbReference type="Pfam" id="PF01882"/>
    </source>
</evidence>
<evidence type="ECO:0000256" key="2">
    <source>
        <dbReference type="SAM" id="Phobius"/>
    </source>
</evidence>
<evidence type="ECO:0000313" key="5">
    <source>
        <dbReference type="Proteomes" id="UP000215086"/>
    </source>
</evidence>
<feature type="transmembrane region" description="Helical" evidence="2">
    <location>
        <begin position="14"/>
        <end position="31"/>
    </location>
</feature>
<evidence type="ECO:0000313" key="4">
    <source>
        <dbReference type="EMBL" id="ASV75789.1"/>
    </source>
</evidence>
<name>A0A286RIK1_9BACT</name>
<keyword evidence="2" id="KW-1133">Transmembrane helix</keyword>
<keyword evidence="2" id="KW-0472">Membrane</keyword>
<feature type="region of interest" description="Disordered" evidence="1">
    <location>
        <begin position="364"/>
        <end position="386"/>
    </location>
</feature>
<protein>
    <recommendedName>
        <fullName evidence="3">DUF58 domain-containing protein</fullName>
    </recommendedName>
</protein>
<evidence type="ECO:0000256" key="1">
    <source>
        <dbReference type="SAM" id="MobiDB-lite"/>
    </source>
</evidence>
<dbReference type="AlphaFoldDB" id="A0A286RIK1"/>
<keyword evidence="5" id="KW-1185">Reference proteome</keyword>
<dbReference type="Proteomes" id="UP000215086">
    <property type="component" value="Chromosome"/>
</dbReference>
<dbReference type="KEGG" id="ttf:THTE_3187"/>
<sequence>MSAQSKVTVRLTPVGRYYAFLVVGIFLAAMVRQVNLLLLLSGLIAAPLFLSWQMARRNIRRLSIRRRVPSRVCAGDLMVVDLELEVSSRRGKAWMVSVSDRIQRDGCSSDSGGESVRVFFPYVDGTGARALAYRGRIARRGCYTLGPIVLATRFPLGLFEARRQVDLRDQIIVCPRLGRLTENWNRRHHFTYDGGSRSERCADRVSGDFYGLRSWQIGDSPRLVHWRSSARHGELLVRQFDRPRQQHLTVLLNLCCRAGQHMNRDAVKNEQDVEKAISFVATVIHDLCRKGGRSLLLGVSAEDITWLGGPASPGFLQRAMDLLTRVEPSEGDHLVTLFAEARRRSPQHADFLLVTTSPLRFRPELSANSGDHAARGETSGKRPGQAGAVARDFRVEVIDVTSGNLENIFEYQTVAGS</sequence>
<dbReference type="PANTHER" id="PTHR34351:SF1">
    <property type="entry name" value="SLR1927 PROTEIN"/>
    <property type="match status" value="1"/>
</dbReference>
<reference evidence="4 5" key="1">
    <citation type="journal article" name="Front. Microbiol.">
        <title>Sugar Metabolism of the First Thermophilic Planctomycete Thermogutta terrifontis: Comparative Genomic and Transcriptomic Approaches.</title>
        <authorList>
            <person name="Elcheninov A.G."/>
            <person name="Menzel P."/>
            <person name="Gudbergsdottir S.R."/>
            <person name="Slesarev A.I."/>
            <person name="Kadnikov V.V."/>
            <person name="Krogh A."/>
            <person name="Bonch-Osmolovskaya E.A."/>
            <person name="Peng X."/>
            <person name="Kublanov I.V."/>
        </authorList>
    </citation>
    <scope>NUCLEOTIDE SEQUENCE [LARGE SCALE GENOMIC DNA]</scope>
    <source>
        <strain evidence="4 5">R1</strain>
    </source>
</reference>
<dbReference type="OrthoDB" id="9812729at2"/>
<dbReference type="PANTHER" id="PTHR34351">
    <property type="entry name" value="SLR1927 PROTEIN-RELATED"/>
    <property type="match status" value="1"/>
</dbReference>
<dbReference type="Pfam" id="PF01882">
    <property type="entry name" value="DUF58"/>
    <property type="match status" value="1"/>
</dbReference>
<dbReference type="EMBL" id="CP018477">
    <property type="protein sequence ID" value="ASV75789.1"/>
    <property type="molecule type" value="Genomic_DNA"/>
</dbReference>
<accession>A0A286RIK1</accession>